<geneLocation type="plasmid" evidence="1 2">
    <name>megaplasmid</name>
</geneLocation>
<keyword evidence="2" id="KW-1185">Reference proteome</keyword>
<evidence type="ECO:0000313" key="1">
    <source>
        <dbReference type="EMBL" id="ACS43182.1"/>
    </source>
</evidence>
<reference evidence="1 2" key="1">
    <citation type="journal article" date="2009" name="PLoS ONE">
        <title>Methylobacterium genome sequences: a reference blueprint to investigate microbial metabolism of C1 compounds from natural and industrial sources.</title>
        <authorList>
            <person name="Vuilleumier S."/>
            <person name="Chistoserdova L."/>
            <person name="Lee M.-C."/>
            <person name="Bringel F."/>
            <person name="Lajus A."/>
            <person name="Zhou Y."/>
            <person name="Gourion B."/>
            <person name="Barbe V."/>
            <person name="Chang J."/>
            <person name="Cruveiller S."/>
            <person name="Dossat C."/>
            <person name="Gillett W."/>
            <person name="Gruffaz C."/>
            <person name="Haugen E."/>
            <person name="Hourcade E."/>
            <person name="Levy R."/>
            <person name="Mangenot S."/>
            <person name="Muller E."/>
            <person name="Nadalig T."/>
            <person name="Pagni M."/>
            <person name="Penny C."/>
            <person name="Peyraud R."/>
            <person name="Robinson D.G."/>
            <person name="Roche D."/>
            <person name="Rouy Z."/>
            <person name="Saenampechek C."/>
            <person name="Salvignol G."/>
            <person name="Vallenet D."/>
            <person name="Wu Z."/>
            <person name="Marx C.J."/>
            <person name="Vorholt J.A."/>
            <person name="Olson M.V."/>
            <person name="Kaul R."/>
            <person name="Weissenbach J."/>
            <person name="Medigue C."/>
            <person name="Lidstrom M.E."/>
        </authorList>
    </citation>
    <scope>NUCLEOTIDE SEQUENCE [LARGE SCALE GENOMIC DNA]</scope>
    <source>
        <strain evidence="2">ATCC 14718 / DSM 1338 / JCM 2805 / NCIMB 9133 / AM1</strain>
    </source>
</reference>
<evidence type="ECO:0000313" key="2">
    <source>
        <dbReference type="Proteomes" id="UP000009081"/>
    </source>
</evidence>
<keyword evidence="1" id="KW-0675">Receptor</keyword>
<keyword evidence="1" id="KW-0614">Plasmid</keyword>
<dbReference type="AlphaFoldDB" id="C5B400"/>
<sequence>MSSSIAGVAQAAVETGYAASQVLGAASELSWQSEYLGSVVGRFLEAALAA</sequence>
<protein>
    <submittedName>
        <fullName evidence="1">Methyl-accepting chemotaxis receptor/sensory transducer with PAS domain</fullName>
    </submittedName>
</protein>
<gene>
    <name evidence="1" type="ordered locus">MexAM1_META2p0308</name>
</gene>
<proteinExistence type="predicted"/>
<dbReference type="EMBL" id="CP001511">
    <property type="protein sequence ID" value="ACS43182.1"/>
    <property type="molecule type" value="Genomic_DNA"/>
</dbReference>
<dbReference type="Proteomes" id="UP000009081">
    <property type="component" value="Plasmid megaplasmid"/>
</dbReference>
<organism evidence="1 2">
    <name type="scientific">Methylorubrum extorquens (strain ATCC 14718 / DSM 1338 / JCM 2805 / NCIMB 9133 / AM1)</name>
    <name type="common">Methylobacterium extorquens</name>
    <dbReference type="NCBI Taxonomy" id="272630"/>
    <lineage>
        <taxon>Bacteria</taxon>
        <taxon>Pseudomonadati</taxon>
        <taxon>Pseudomonadota</taxon>
        <taxon>Alphaproteobacteria</taxon>
        <taxon>Hyphomicrobiales</taxon>
        <taxon>Methylobacteriaceae</taxon>
        <taxon>Methylorubrum</taxon>
    </lineage>
</organism>
<dbReference type="HOGENOM" id="CLU_3119649_0_0_5"/>
<dbReference type="KEGG" id="mea:Mex_2p0308"/>
<accession>C5B400</accession>
<name>C5B400_METEA</name>